<gene>
    <name evidence="2" type="primary">A02p025280.1_BraROA</name>
    <name evidence="2" type="ORF">IGI04_006188</name>
</gene>
<dbReference type="EMBL" id="JADBGQ010000002">
    <property type="protein sequence ID" value="KAG5409869.1"/>
    <property type="molecule type" value="Genomic_DNA"/>
</dbReference>
<accession>A0ABQ7NG72</accession>
<evidence type="ECO:0000256" key="1">
    <source>
        <dbReference type="SAM" id="MobiDB-lite"/>
    </source>
</evidence>
<evidence type="ECO:0008006" key="4">
    <source>
        <dbReference type="Google" id="ProtNLM"/>
    </source>
</evidence>
<comment type="caution">
    <text evidence="2">The sequence shown here is derived from an EMBL/GenBank/DDBJ whole genome shotgun (WGS) entry which is preliminary data.</text>
</comment>
<protein>
    <recommendedName>
        <fullName evidence="4">DUF4005 domain-containing protein</fullName>
    </recommendedName>
</protein>
<sequence>MIDSFESSDYTAKLWAQLQILPSSPSHQINPVRERTHPTFLFKGTSTPSEEDGLESTKTYPVASEPAKREGQWSTKSTKSHSDIGMTTCPSKSPRRKKNQKTPFV</sequence>
<organism evidence="2 3">
    <name type="scientific">Brassica rapa subsp. trilocularis</name>
    <dbReference type="NCBI Taxonomy" id="1813537"/>
    <lineage>
        <taxon>Eukaryota</taxon>
        <taxon>Viridiplantae</taxon>
        <taxon>Streptophyta</taxon>
        <taxon>Embryophyta</taxon>
        <taxon>Tracheophyta</taxon>
        <taxon>Spermatophyta</taxon>
        <taxon>Magnoliopsida</taxon>
        <taxon>eudicotyledons</taxon>
        <taxon>Gunneridae</taxon>
        <taxon>Pentapetalae</taxon>
        <taxon>rosids</taxon>
        <taxon>malvids</taxon>
        <taxon>Brassicales</taxon>
        <taxon>Brassicaceae</taxon>
        <taxon>Brassiceae</taxon>
        <taxon>Brassica</taxon>
    </lineage>
</organism>
<keyword evidence="3" id="KW-1185">Reference proteome</keyword>
<dbReference type="Proteomes" id="UP000823674">
    <property type="component" value="Chromosome A02"/>
</dbReference>
<feature type="region of interest" description="Disordered" evidence="1">
    <location>
        <begin position="21"/>
        <end position="105"/>
    </location>
</feature>
<evidence type="ECO:0000313" key="3">
    <source>
        <dbReference type="Proteomes" id="UP000823674"/>
    </source>
</evidence>
<feature type="compositionally biased region" description="Basic residues" evidence="1">
    <location>
        <begin position="93"/>
        <end position="105"/>
    </location>
</feature>
<evidence type="ECO:0000313" key="2">
    <source>
        <dbReference type="EMBL" id="KAG5409869.1"/>
    </source>
</evidence>
<proteinExistence type="predicted"/>
<name>A0ABQ7NG72_BRACM</name>
<reference evidence="2 3" key="1">
    <citation type="submission" date="2021-03" db="EMBL/GenBank/DDBJ databases">
        <authorList>
            <person name="King G.J."/>
            <person name="Bancroft I."/>
            <person name="Baten A."/>
            <person name="Bloomfield J."/>
            <person name="Borpatragohain P."/>
            <person name="He Z."/>
            <person name="Irish N."/>
            <person name="Irwin J."/>
            <person name="Liu K."/>
            <person name="Mauleon R.P."/>
            <person name="Moore J."/>
            <person name="Morris R."/>
            <person name="Ostergaard L."/>
            <person name="Wang B."/>
            <person name="Wells R."/>
        </authorList>
    </citation>
    <scope>NUCLEOTIDE SEQUENCE [LARGE SCALE GENOMIC DNA]</scope>
    <source>
        <strain evidence="2">R-o-18</strain>
        <tissue evidence="2">Leaf</tissue>
    </source>
</reference>